<feature type="active site" evidence="5">
    <location>
        <position position="247"/>
    </location>
</feature>
<evidence type="ECO:0000256" key="6">
    <source>
        <dbReference type="RuleBase" id="RU003345"/>
    </source>
</evidence>
<dbReference type="InterPro" id="IPR016161">
    <property type="entry name" value="Ald_DH/histidinol_DH"/>
</dbReference>
<protein>
    <recommendedName>
        <fullName evidence="3">aldehyde dehydrogenase (NAD(+))</fullName>
        <ecNumber evidence="3">1.2.1.3</ecNumber>
    </recommendedName>
</protein>
<dbReference type="RefSeq" id="XP_040697602.1">
    <property type="nucleotide sequence ID" value="XM_040840769.1"/>
</dbReference>
<gene>
    <name evidence="8" type="ORF">ASPSYDRAFT_136625</name>
</gene>
<dbReference type="AlphaFoldDB" id="A0A1L9T2Z1"/>
<dbReference type="OrthoDB" id="310895at2759"/>
<evidence type="ECO:0000256" key="1">
    <source>
        <dbReference type="ARBA" id="ARBA00009986"/>
    </source>
</evidence>
<sequence length="476" mass="51676">MAASGLNFSTFHNIVNGEPRGSHNITFGIDPSTECRLWDVPVATAQDVEDAVRSANNAFKVWSTTPLPQRVAKIAQWRQLYEYYVEDFTKLLMAECGKPRFVAAGEANEVLGLFDHNQQLHIPEERIKDNTRIIITHHVPVGVVAAVCPWNFPLVLSVGKILPALLTGCSIIVKPSPFTPYSALKMVELAQQVFPPGVVQAIGGDDSIGPALVTHPNVHKISFTGSSTTGKRIMASAVSTLKRVTLELGGNDPAIIFPDVDVERTASEVVQGCFMFSGQVCVATKRVHVHESIYAPFLKAMVDAACRINVGKPDDPSTTMGPMQNKMQYDKVRELVADCKAQGYWFALSPRPLSTLGAGYYLSPCIVDNPPPTARLVVEEQFGPIVPVLKWSDEADVIARANGTPSGLGASVWTADTSRAERVGRQMQAGSVFLNSWAKTTPRAMLSGHKESGIGGEWGSTGMLEYCNTQVVHTFK</sequence>
<dbReference type="FunFam" id="3.40.309.10:FF:000009">
    <property type="entry name" value="Aldehyde dehydrogenase A"/>
    <property type="match status" value="1"/>
</dbReference>
<evidence type="ECO:0000256" key="5">
    <source>
        <dbReference type="PROSITE-ProRule" id="PRU10007"/>
    </source>
</evidence>
<dbReference type="Gene3D" id="3.40.309.10">
    <property type="entry name" value="Aldehyde Dehydrogenase, Chain A, domain 2"/>
    <property type="match status" value="1"/>
</dbReference>
<dbReference type="FunFam" id="3.40.605.10:FF:000007">
    <property type="entry name" value="NAD/NADP-dependent betaine aldehyde dehydrogenase"/>
    <property type="match status" value="1"/>
</dbReference>
<feature type="domain" description="Aldehyde dehydrogenase" evidence="7">
    <location>
        <begin position="29"/>
        <end position="472"/>
    </location>
</feature>
<organism evidence="8 9">
    <name type="scientific">Aspergillus sydowii CBS 593.65</name>
    <dbReference type="NCBI Taxonomy" id="1036612"/>
    <lineage>
        <taxon>Eukaryota</taxon>
        <taxon>Fungi</taxon>
        <taxon>Dikarya</taxon>
        <taxon>Ascomycota</taxon>
        <taxon>Pezizomycotina</taxon>
        <taxon>Eurotiomycetes</taxon>
        <taxon>Eurotiomycetidae</taxon>
        <taxon>Eurotiales</taxon>
        <taxon>Aspergillaceae</taxon>
        <taxon>Aspergillus</taxon>
        <taxon>Aspergillus subgen. Nidulantes</taxon>
    </lineage>
</organism>
<dbReference type="GO" id="GO:0004029">
    <property type="term" value="F:aldehyde dehydrogenase (NAD+) activity"/>
    <property type="evidence" value="ECO:0007669"/>
    <property type="project" value="UniProtKB-EC"/>
</dbReference>
<dbReference type="InterPro" id="IPR016163">
    <property type="entry name" value="Ald_DH_C"/>
</dbReference>
<proteinExistence type="inferred from homology"/>
<dbReference type="SUPFAM" id="SSF53720">
    <property type="entry name" value="ALDH-like"/>
    <property type="match status" value="1"/>
</dbReference>
<dbReference type="InterPro" id="IPR016160">
    <property type="entry name" value="Ald_DH_CS_CYS"/>
</dbReference>
<dbReference type="PANTHER" id="PTHR11699">
    <property type="entry name" value="ALDEHYDE DEHYDROGENASE-RELATED"/>
    <property type="match status" value="1"/>
</dbReference>
<dbReference type="InterPro" id="IPR016162">
    <property type="entry name" value="Ald_DH_N"/>
</dbReference>
<evidence type="ECO:0000259" key="7">
    <source>
        <dbReference type="Pfam" id="PF00171"/>
    </source>
</evidence>
<dbReference type="CDD" id="cd07106">
    <property type="entry name" value="ALDH_AldA-AAD23400"/>
    <property type="match status" value="1"/>
</dbReference>
<dbReference type="InterPro" id="IPR044086">
    <property type="entry name" value="LUC3-like"/>
</dbReference>
<dbReference type="GeneID" id="63756842"/>
<dbReference type="PROSITE" id="PS00687">
    <property type="entry name" value="ALDEHYDE_DEHYDR_GLU"/>
    <property type="match status" value="1"/>
</dbReference>
<dbReference type="EC" id="1.2.1.3" evidence="3"/>
<keyword evidence="9" id="KW-1185">Reference proteome</keyword>
<dbReference type="InterPro" id="IPR015590">
    <property type="entry name" value="Aldehyde_DH_dom"/>
</dbReference>
<dbReference type="EMBL" id="KV878596">
    <property type="protein sequence ID" value="OJJ53796.1"/>
    <property type="molecule type" value="Genomic_DNA"/>
</dbReference>
<evidence type="ECO:0000256" key="2">
    <source>
        <dbReference type="ARBA" id="ARBA00023002"/>
    </source>
</evidence>
<dbReference type="STRING" id="1036612.A0A1L9T2Z1"/>
<comment type="catalytic activity">
    <reaction evidence="4">
        <text>an aldehyde + NAD(+) + H2O = a carboxylate + NADH + 2 H(+)</text>
        <dbReference type="Rhea" id="RHEA:16185"/>
        <dbReference type="ChEBI" id="CHEBI:15377"/>
        <dbReference type="ChEBI" id="CHEBI:15378"/>
        <dbReference type="ChEBI" id="CHEBI:17478"/>
        <dbReference type="ChEBI" id="CHEBI:29067"/>
        <dbReference type="ChEBI" id="CHEBI:57540"/>
        <dbReference type="ChEBI" id="CHEBI:57945"/>
        <dbReference type="EC" id="1.2.1.3"/>
    </reaction>
</comment>
<dbReference type="Proteomes" id="UP000184356">
    <property type="component" value="Unassembled WGS sequence"/>
</dbReference>
<evidence type="ECO:0000256" key="3">
    <source>
        <dbReference type="ARBA" id="ARBA00024226"/>
    </source>
</evidence>
<name>A0A1L9T2Z1_9EURO</name>
<dbReference type="PROSITE" id="PS00070">
    <property type="entry name" value="ALDEHYDE_DEHYDR_CYS"/>
    <property type="match status" value="1"/>
</dbReference>
<evidence type="ECO:0000313" key="8">
    <source>
        <dbReference type="EMBL" id="OJJ53796.1"/>
    </source>
</evidence>
<accession>A0A1L9T2Z1</accession>
<dbReference type="InterPro" id="IPR029510">
    <property type="entry name" value="Ald_DH_CS_GLU"/>
</dbReference>
<dbReference type="Gene3D" id="3.40.605.10">
    <property type="entry name" value="Aldehyde Dehydrogenase, Chain A, domain 1"/>
    <property type="match status" value="1"/>
</dbReference>
<dbReference type="Pfam" id="PF00171">
    <property type="entry name" value="Aldedh"/>
    <property type="match status" value="1"/>
</dbReference>
<comment type="similarity">
    <text evidence="1 6">Belongs to the aldehyde dehydrogenase family.</text>
</comment>
<evidence type="ECO:0000256" key="4">
    <source>
        <dbReference type="ARBA" id="ARBA00049194"/>
    </source>
</evidence>
<dbReference type="VEuPathDB" id="FungiDB:ASPSYDRAFT_136625"/>
<keyword evidence="2 6" id="KW-0560">Oxidoreductase</keyword>
<evidence type="ECO:0000313" key="9">
    <source>
        <dbReference type="Proteomes" id="UP000184356"/>
    </source>
</evidence>
<reference evidence="9" key="1">
    <citation type="journal article" date="2017" name="Genome Biol.">
        <title>Comparative genomics reveals high biological diversity and specific adaptations in the industrially and medically important fungal genus Aspergillus.</title>
        <authorList>
            <person name="de Vries R.P."/>
            <person name="Riley R."/>
            <person name="Wiebenga A."/>
            <person name="Aguilar-Osorio G."/>
            <person name="Amillis S."/>
            <person name="Uchima C.A."/>
            <person name="Anderluh G."/>
            <person name="Asadollahi M."/>
            <person name="Askin M."/>
            <person name="Barry K."/>
            <person name="Battaglia E."/>
            <person name="Bayram O."/>
            <person name="Benocci T."/>
            <person name="Braus-Stromeyer S.A."/>
            <person name="Caldana C."/>
            <person name="Canovas D."/>
            <person name="Cerqueira G.C."/>
            <person name="Chen F."/>
            <person name="Chen W."/>
            <person name="Choi C."/>
            <person name="Clum A."/>
            <person name="Dos Santos R.A."/>
            <person name="Damasio A.R."/>
            <person name="Diallinas G."/>
            <person name="Emri T."/>
            <person name="Fekete E."/>
            <person name="Flipphi M."/>
            <person name="Freyberg S."/>
            <person name="Gallo A."/>
            <person name="Gournas C."/>
            <person name="Habgood R."/>
            <person name="Hainaut M."/>
            <person name="Harispe M.L."/>
            <person name="Henrissat B."/>
            <person name="Hilden K.S."/>
            <person name="Hope R."/>
            <person name="Hossain A."/>
            <person name="Karabika E."/>
            <person name="Karaffa L."/>
            <person name="Karanyi Z."/>
            <person name="Krasevec N."/>
            <person name="Kuo A."/>
            <person name="Kusch H."/>
            <person name="LaButti K."/>
            <person name="Lagendijk E.L."/>
            <person name="Lapidus A."/>
            <person name="Levasseur A."/>
            <person name="Lindquist E."/>
            <person name="Lipzen A."/>
            <person name="Logrieco A.F."/>
            <person name="MacCabe A."/>
            <person name="Maekelae M.R."/>
            <person name="Malavazi I."/>
            <person name="Melin P."/>
            <person name="Meyer V."/>
            <person name="Mielnichuk N."/>
            <person name="Miskei M."/>
            <person name="Molnar A.P."/>
            <person name="Mule G."/>
            <person name="Ngan C.Y."/>
            <person name="Orejas M."/>
            <person name="Orosz E."/>
            <person name="Ouedraogo J.P."/>
            <person name="Overkamp K.M."/>
            <person name="Park H.-S."/>
            <person name="Perrone G."/>
            <person name="Piumi F."/>
            <person name="Punt P.J."/>
            <person name="Ram A.F."/>
            <person name="Ramon A."/>
            <person name="Rauscher S."/>
            <person name="Record E."/>
            <person name="Riano-Pachon D.M."/>
            <person name="Robert V."/>
            <person name="Roehrig J."/>
            <person name="Ruller R."/>
            <person name="Salamov A."/>
            <person name="Salih N.S."/>
            <person name="Samson R.A."/>
            <person name="Sandor E."/>
            <person name="Sanguinetti M."/>
            <person name="Schuetze T."/>
            <person name="Sepcic K."/>
            <person name="Shelest E."/>
            <person name="Sherlock G."/>
            <person name="Sophianopoulou V."/>
            <person name="Squina F.M."/>
            <person name="Sun H."/>
            <person name="Susca A."/>
            <person name="Todd R.B."/>
            <person name="Tsang A."/>
            <person name="Unkles S.E."/>
            <person name="van de Wiele N."/>
            <person name="van Rossen-Uffink D."/>
            <person name="Oliveira J.V."/>
            <person name="Vesth T.C."/>
            <person name="Visser J."/>
            <person name="Yu J.-H."/>
            <person name="Zhou M."/>
            <person name="Andersen M.R."/>
            <person name="Archer D.B."/>
            <person name="Baker S.E."/>
            <person name="Benoit I."/>
            <person name="Brakhage A.A."/>
            <person name="Braus G.H."/>
            <person name="Fischer R."/>
            <person name="Frisvad J.C."/>
            <person name="Goldman G.H."/>
            <person name="Houbraken J."/>
            <person name="Oakley B."/>
            <person name="Pocsi I."/>
            <person name="Scazzocchio C."/>
            <person name="Seiboth B."/>
            <person name="vanKuyk P.A."/>
            <person name="Wortman J."/>
            <person name="Dyer P.S."/>
            <person name="Grigoriev I.V."/>
        </authorList>
    </citation>
    <scope>NUCLEOTIDE SEQUENCE [LARGE SCALE GENOMIC DNA]</scope>
    <source>
        <strain evidence="9">CBS 593.65</strain>
    </source>
</reference>